<evidence type="ECO:0008006" key="3">
    <source>
        <dbReference type="Google" id="ProtNLM"/>
    </source>
</evidence>
<reference evidence="1 2" key="1">
    <citation type="submission" date="2015-10" db="EMBL/GenBank/DDBJ databases">
        <title>Full genome of DAOMC 229536 Phialocephala scopiformis, a fungal endophyte of spruce producing the potent anti-insectan compound rugulosin.</title>
        <authorList>
            <consortium name="DOE Joint Genome Institute"/>
            <person name="Walker A.K."/>
            <person name="Frasz S.L."/>
            <person name="Seifert K.A."/>
            <person name="Miller J.D."/>
            <person name="Mondo S.J."/>
            <person name="Labutti K."/>
            <person name="Lipzen A."/>
            <person name="Dockter R."/>
            <person name="Kennedy M."/>
            <person name="Grigoriev I.V."/>
            <person name="Spatafora J.W."/>
        </authorList>
    </citation>
    <scope>NUCLEOTIDE SEQUENCE [LARGE SCALE GENOMIC DNA]</scope>
    <source>
        <strain evidence="1 2">CBS 120377</strain>
    </source>
</reference>
<dbReference type="PANTHER" id="PTHR36978">
    <property type="entry name" value="P-LOOP CONTAINING NUCLEOTIDE TRIPHOSPHATE HYDROLASE"/>
    <property type="match status" value="1"/>
</dbReference>
<dbReference type="InterPro" id="IPR027417">
    <property type="entry name" value="P-loop_NTPase"/>
</dbReference>
<sequence>MEKSTEKELQILVLGLCRTGTYSLKAALSELGYNVYHMASVWRSPGHADLWTEAFERKFGEKGEVLDKDVVGKEDFERILKGWDVVTDIPAACFGPELIAAYPDAKIILTTRETEGWVRSMRGTIWGSQADPLRPIDKLFYNKHFSSVARMMETFFDTYFYGDFPRFGARVFE</sequence>
<protein>
    <recommendedName>
        <fullName evidence="3">P-loop containing nucleoside triphosphate hydrolase protein</fullName>
    </recommendedName>
</protein>
<gene>
    <name evidence="1" type="ORF">LY89DRAFT_722819</name>
</gene>
<evidence type="ECO:0000313" key="2">
    <source>
        <dbReference type="Proteomes" id="UP000070700"/>
    </source>
</evidence>
<accession>A0A194WUT4</accession>
<dbReference type="AlphaFoldDB" id="A0A194WUT4"/>
<dbReference type="RefSeq" id="XP_018066081.1">
    <property type="nucleotide sequence ID" value="XM_018218762.1"/>
</dbReference>
<proteinExistence type="predicted"/>
<dbReference type="Gene3D" id="3.40.50.300">
    <property type="entry name" value="P-loop containing nucleotide triphosphate hydrolases"/>
    <property type="match status" value="1"/>
</dbReference>
<dbReference type="InParanoid" id="A0A194WUT4"/>
<dbReference type="InterPro" id="IPR040632">
    <property type="entry name" value="Sulfotransfer_4"/>
</dbReference>
<dbReference type="Pfam" id="PF17784">
    <property type="entry name" value="Sulfotransfer_4"/>
    <property type="match status" value="1"/>
</dbReference>
<feature type="non-terminal residue" evidence="1">
    <location>
        <position position="173"/>
    </location>
</feature>
<dbReference type="EMBL" id="KQ947426">
    <property type="protein sequence ID" value="KUJ11726.1"/>
    <property type="molecule type" value="Genomic_DNA"/>
</dbReference>
<dbReference type="KEGG" id="psco:LY89DRAFT_722819"/>
<evidence type="ECO:0000313" key="1">
    <source>
        <dbReference type="EMBL" id="KUJ11726.1"/>
    </source>
</evidence>
<dbReference type="SUPFAM" id="SSF52540">
    <property type="entry name" value="P-loop containing nucleoside triphosphate hydrolases"/>
    <property type="match status" value="1"/>
</dbReference>
<dbReference type="Proteomes" id="UP000070700">
    <property type="component" value="Unassembled WGS sequence"/>
</dbReference>
<organism evidence="1 2">
    <name type="scientific">Mollisia scopiformis</name>
    <name type="common">Conifer needle endophyte fungus</name>
    <name type="synonym">Phialocephala scopiformis</name>
    <dbReference type="NCBI Taxonomy" id="149040"/>
    <lineage>
        <taxon>Eukaryota</taxon>
        <taxon>Fungi</taxon>
        <taxon>Dikarya</taxon>
        <taxon>Ascomycota</taxon>
        <taxon>Pezizomycotina</taxon>
        <taxon>Leotiomycetes</taxon>
        <taxon>Helotiales</taxon>
        <taxon>Mollisiaceae</taxon>
        <taxon>Mollisia</taxon>
    </lineage>
</organism>
<dbReference type="PANTHER" id="PTHR36978:SF4">
    <property type="entry name" value="P-LOOP CONTAINING NUCLEOSIDE TRIPHOSPHATE HYDROLASE PROTEIN"/>
    <property type="match status" value="1"/>
</dbReference>
<name>A0A194WUT4_MOLSC</name>
<keyword evidence="2" id="KW-1185">Reference proteome</keyword>
<dbReference type="GeneID" id="28828488"/>
<dbReference type="OrthoDB" id="408152at2759"/>